<keyword evidence="11" id="KW-0443">Lipid metabolism</keyword>
<evidence type="ECO:0000256" key="10">
    <source>
        <dbReference type="ARBA" id="ARBA00022842"/>
    </source>
</evidence>
<dbReference type="GO" id="GO:0004496">
    <property type="term" value="F:mevalonate kinase activity"/>
    <property type="evidence" value="ECO:0007669"/>
    <property type="project" value="UniProtKB-EC"/>
</dbReference>
<evidence type="ECO:0000256" key="8">
    <source>
        <dbReference type="ARBA" id="ARBA00022777"/>
    </source>
</evidence>
<keyword evidence="14" id="KW-0689">Ribosomal protein</keyword>
<evidence type="ECO:0000259" key="13">
    <source>
        <dbReference type="Pfam" id="PF00288"/>
    </source>
</evidence>
<keyword evidence="8" id="KW-0418">Kinase</keyword>
<evidence type="ECO:0000256" key="4">
    <source>
        <dbReference type="ARBA" id="ARBA00022490"/>
    </source>
</evidence>
<dbReference type="UniPathway" id="UPA00057">
    <property type="reaction ID" value="UER00098"/>
</dbReference>
<dbReference type="Gene3D" id="3.30.70.890">
    <property type="entry name" value="GHMP kinase, C-terminal domain"/>
    <property type="match status" value="1"/>
</dbReference>
<dbReference type="Gene3D" id="3.30.230.10">
    <property type="match status" value="2"/>
</dbReference>
<dbReference type="InterPro" id="IPR014721">
    <property type="entry name" value="Ribsml_uS5_D2-typ_fold_subgr"/>
</dbReference>
<keyword evidence="6" id="KW-0808">Transferase</keyword>
<comment type="caution">
    <text evidence="14">The sequence shown here is derived from an EMBL/GenBank/DDBJ whole genome shotgun (WGS) entry which is preliminary data.</text>
</comment>
<dbReference type="PANTHER" id="PTHR43290:SF2">
    <property type="entry name" value="MEVALONATE KINASE"/>
    <property type="match status" value="1"/>
</dbReference>
<dbReference type="GO" id="GO:0005524">
    <property type="term" value="F:ATP binding"/>
    <property type="evidence" value="ECO:0007669"/>
    <property type="project" value="UniProtKB-KW"/>
</dbReference>
<gene>
    <name evidence="14" type="ORF">PPERSA_06742</name>
</gene>
<sequence>MSQNQIIEFSAPGKTILSGEHSVVYSKNALAMAIDLRTHEKILKTMQNYQLNILSISKLPISKGLGSSASFNVALSASLFNMIDFLSGEQLKIDQQNFQNFQDLVNKISFDLEKIYHGNPSGIDNYIATYGGLVIFNRAKQQHKGIQSFNLPYKIYLIDSLVEKNTKKAVEKVSEIYHQENLKDIGQPAIQLIEHCTNKIIQILKDQSPKQQDEDIENAEQIYYQFGNLINMNQCLLKMFCLSNYQIEQINMISMKYNIPSKITGAGQGGYCLAFVPKKINKEQEQHFLDEIIQNGFTYMRADCASEGLKDDSK</sequence>
<dbReference type="Proteomes" id="UP000054937">
    <property type="component" value="Unassembled WGS sequence"/>
</dbReference>
<evidence type="ECO:0000313" key="14">
    <source>
        <dbReference type="EMBL" id="KRX05108.1"/>
    </source>
</evidence>
<keyword evidence="15" id="KW-1185">Reference proteome</keyword>
<dbReference type="InParanoid" id="A0A0V0QSC7"/>
<dbReference type="SUPFAM" id="SSF54211">
    <property type="entry name" value="Ribosomal protein S5 domain 2-like"/>
    <property type="match status" value="1"/>
</dbReference>
<dbReference type="GO" id="GO:0005829">
    <property type="term" value="C:cytosol"/>
    <property type="evidence" value="ECO:0007669"/>
    <property type="project" value="TreeGrafter"/>
</dbReference>
<dbReference type="GO" id="GO:0019287">
    <property type="term" value="P:isopentenyl diphosphate biosynthetic process, mevalonate pathway"/>
    <property type="evidence" value="ECO:0007669"/>
    <property type="project" value="UniProtKB-UniPathway"/>
</dbReference>
<keyword evidence="4" id="KW-0963">Cytoplasm</keyword>
<dbReference type="InterPro" id="IPR006203">
    <property type="entry name" value="GHMP_knse_ATP-bd_CS"/>
</dbReference>
<protein>
    <recommendedName>
        <fullName evidence="3">mevalonate kinase</fullName>
        <ecNumber evidence="3">2.7.1.36</ecNumber>
    </recommendedName>
</protein>
<dbReference type="InterPro" id="IPR020568">
    <property type="entry name" value="Ribosomal_Su5_D2-typ_SF"/>
</dbReference>
<evidence type="ECO:0000256" key="9">
    <source>
        <dbReference type="ARBA" id="ARBA00022840"/>
    </source>
</evidence>
<dbReference type="PRINTS" id="PR00959">
    <property type="entry name" value="MEVGALKINASE"/>
</dbReference>
<evidence type="ECO:0000256" key="7">
    <source>
        <dbReference type="ARBA" id="ARBA00022741"/>
    </source>
</evidence>
<evidence type="ECO:0000256" key="3">
    <source>
        <dbReference type="ARBA" id="ARBA00012103"/>
    </source>
</evidence>
<feature type="domain" description="GHMP kinase N-terminal" evidence="13">
    <location>
        <begin position="42"/>
        <end position="132"/>
    </location>
</feature>
<dbReference type="PROSITE" id="PS00627">
    <property type="entry name" value="GHMP_KINASES_ATP"/>
    <property type="match status" value="1"/>
</dbReference>
<dbReference type="OMA" id="RICKREG"/>
<reference evidence="14 15" key="1">
    <citation type="journal article" date="2015" name="Sci. Rep.">
        <title>Genome of the facultative scuticociliatosis pathogen Pseudocohnilembus persalinus provides insight into its virulence through horizontal gene transfer.</title>
        <authorList>
            <person name="Xiong J."/>
            <person name="Wang G."/>
            <person name="Cheng J."/>
            <person name="Tian M."/>
            <person name="Pan X."/>
            <person name="Warren A."/>
            <person name="Jiang C."/>
            <person name="Yuan D."/>
            <person name="Miao W."/>
        </authorList>
    </citation>
    <scope>NUCLEOTIDE SEQUENCE [LARGE SCALE GENOMIC DNA]</scope>
    <source>
        <strain evidence="14">36N120E</strain>
    </source>
</reference>
<dbReference type="AlphaFoldDB" id="A0A0V0QSC7"/>
<keyword evidence="5" id="KW-0444">Lipid biosynthesis</keyword>
<comment type="subcellular location">
    <subcellularLocation>
        <location evidence="1">Cytoplasm</location>
    </subcellularLocation>
</comment>
<keyword evidence="10" id="KW-0460">Magnesium</keyword>
<dbReference type="SUPFAM" id="SSF55060">
    <property type="entry name" value="GHMP Kinase, C-terminal domain"/>
    <property type="match status" value="1"/>
</dbReference>
<proteinExistence type="inferred from homology"/>
<evidence type="ECO:0000256" key="12">
    <source>
        <dbReference type="ARBA" id="ARBA00029438"/>
    </source>
</evidence>
<evidence type="ECO:0000313" key="15">
    <source>
        <dbReference type="Proteomes" id="UP000054937"/>
    </source>
</evidence>
<dbReference type="OrthoDB" id="1652964at2759"/>
<dbReference type="EC" id="2.7.1.36" evidence="3"/>
<comment type="similarity">
    <text evidence="2">Belongs to the GHMP kinase family. Mevalonate kinase subfamily.</text>
</comment>
<accession>A0A0V0QSC7</accession>
<keyword evidence="7" id="KW-0547">Nucleotide-binding</keyword>
<comment type="pathway">
    <text evidence="12">Isoprenoid biosynthesis; isopentenyl diphosphate biosynthesis via mevalonate pathway; isopentenyl diphosphate from (R)-mevalonate: step 1/3.</text>
</comment>
<keyword evidence="9" id="KW-0067">ATP-binding</keyword>
<evidence type="ECO:0000256" key="2">
    <source>
        <dbReference type="ARBA" id="ARBA00006495"/>
    </source>
</evidence>
<dbReference type="PANTHER" id="PTHR43290">
    <property type="entry name" value="MEVALONATE KINASE"/>
    <property type="match status" value="1"/>
</dbReference>
<dbReference type="InterPro" id="IPR036554">
    <property type="entry name" value="GHMP_kinase_C_sf"/>
</dbReference>
<dbReference type="InterPro" id="IPR006204">
    <property type="entry name" value="GHMP_kinase_N_dom"/>
</dbReference>
<name>A0A0V0QSC7_PSEPJ</name>
<dbReference type="EMBL" id="LDAU01000110">
    <property type="protein sequence ID" value="KRX05108.1"/>
    <property type="molecule type" value="Genomic_DNA"/>
</dbReference>
<evidence type="ECO:0000256" key="11">
    <source>
        <dbReference type="ARBA" id="ARBA00023098"/>
    </source>
</evidence>
<dbReference type="InterPro" id="IPR006205">
    <property type="entry name" value="Mev_gal_kin"/>
</dbReference>
<organism evidence="14 15">
    <name type="scientific">Pseudocohnilembus persalinus</name>
    <name type="common">Ciliate</name>
    <dbReference type="NCBI Taxonomy" id="266149"/>
    <lineage>
        <taxon>Eukaryota</taxon>
        <taxon>Sar</taxon>
        <taxon>Alveolata</taxon>
        <taxon>Ciliophora</taxon>
        <taxon>Intramacronucleata</taxon>
        <taxon>Oligohymenophorea</taxon>
        <taxon>Scuticociliatia</taxon>
        <taxon>Philasterida</taxon>
        <taxon>Pseudocohnilembidae</taxon>
        <taxon>Pseudocohnilembus</taxon>
    </lineage>
</organism>
<evidence type="ECO:0000256" key="5">
    <source>
        <dbReference type="ARBA" id="ARBA00022516"/>
    </source>
</evidence>
<dbReference type="GO" id="GO:0005840">
    <property type="term" value="C:ribosome"/>
    <property type="evidence" value="ECO:0007669"/>
    <property type="project" value="UniProtKB-KW"/>
</dbReference>
<evidence type="ECO:0000256" key="1">
    <source>
        <dbReference type="ARBA" id="ARBA00004496"/>
    </source>
</evidence>
<keyword evidence="14" id="KW-0687">Ribonucleoprotein</keyword>
<dbReference type="Pfam" id="PF00288">
    <property type="entry name" value="GHMP_kinases_N"/>
    <property type="match status" value="1"/>
</dbReference>
<evidence type="ECO:0000256" key="6">
    <source>
        <dbReference type="ARBA" id="ARBA00022679"/>
    </source>
</evidence>